<protein>
    <submittedName>
        <fullName evidence="1">Uncharacterized protein</fullName>
    </submittedName>
</protein>
<name>A0ABQ3WLZ2_9ACTN</name>
<gene>
    <name evidence="1" type="ORF">Aca07nite_45230</name>
</gene>
<proteinExistence type="predicted"/>
<comment type="caution">
    <text evidence="1">The sequence shown here is derived from an EMBL/GenBank/DDBJ whole genome shotgun (WGS) entry which is preliminary data.</text>
</comment>
<sequence length="76" mass="8435">MAAMVTANLSIPYDKRTIIPQIRRVRCRTGCDGVLVRMVTGQIPDDFAEASERLAHTSGCGRSTRYPDPAWPSLRT</sequence>
<reference evidence="1" key="1">
    <citation type="submission" date="2021-01" db="EMBL/GenBank/DDBJ databases">
        <title>Whole genome shotgun sequence of Actinoplanes capillaceus NBRC 16408.</title>
        <authorList>
            <person name="Komaki H."/>
            <person name="Tamura T."/>
        </authorList>
    </citation>
    <scope>NUCLEOTIDE SEQUENCE [LARGE SCALE GENOMIC DNA]</scope>
    <source>
        <strain evidence="1">NBRC 16408</strain>
    </source>
</reference>
<evidence type="ECO:0000313" key="1">
    <source>
        <dbReference type="EMBL" id="GID47248.1"/>
    </source>
</evidence>
<dbReference type="EMBL" id="BOMF01000088">
    <property type="protein sequence ID" value="GID47248.1"/>
    <property type="molecule type" value="Genomic_DNA"/>
</dbReference>
<organism evidence="1">
    <name type="scientific">Actinoplanes campanulatus</name>
    <dbReference type="NCBI Taxonomy" id="113559"/>
    <lineage>
        <taxon>Bacteria</taxon>
        <taxon>Bacillati</taxon>
        <taxon>Actinomycetota</taxon>
        <taxon>Actinomycetes</taxon>
        <taxon>Micromonosporales</taxon>
        <taxon>Micromonosporaceae</taxon>
        <taxon>Actinoplanes</taxon>
    </lineage>
</organism>
<accession>A0ABQ3WLZ2</accession>